<comment type="caution">
    <text evidence="3">The sequence shown here is derived from an EMBL/GenBank/DDBJ whole genome shotgun (WGS) entry which is preliminary data.</text>
</comment>
<dbReference type="Proteomes" id="UP001634747">
    <property type="component" value="Unassembled WGS sequence"/>
</dbReference>
<dbReference type="Pfam" id="PF01471">
    <property type="entry name" value="PG_binding_1"/>
    <property type="match status" value="1"/>
</dbReference>
<evidence type="ECO:0000259" key="1">
    <source>
        <dbReference type="Pfam" id="PF01471"/>
    </source>
</evidence>
<dbReference type="InterPro" id="IPR036366">
    <property type="entry name" value="PGBDSf"/>
</dbReference>
<dbReference type="Pfam" id="PF11860">
    <property type="entry name" value="Muramidase"/>
    <property type="match status" value="1"/>
</dbReference>
<feature type="domain" description="N-acetylmuramidase" evidence="2">
    <location>
        <begin position="123"/>
        <end position="287"/>
    </location>
</feature>
<organism evidence="3 4">
    <name type="scientific">Terriglobus aquaticus</name>
    <dbReference type="NCBI Taxonomy" id="940139"/>
    <lineage>
        <taxon>Bacteria</taxon>
        <taxon>Pseudomonadati</taxon>
        <taxon>Acidobacteriota</taxon>
        <taxon>Terriglobia</taxon>
        <taxon>Terriglobales</taxon>
        <taxon>Acidobacteriaceae</taxon>
        <taxon>Terriglobus</taxon>
    </lineage>
</organism>
<feature type="domain" description="Peptidoglycan binding-like" evidence="1">
    <location>
        <begin position="18"/>
        <end position="59"/>
    </location>
</feature>
<protein>
    <submittedName>
        <fullName evidence="3">N-acetylmuramidase domain-containing protein</fullName>
    </submittedName>
</protein>
<dbReference type="InterPro" id="IPR002477">
    <property type="entry name" value="Peptidoglycan-bd-like"/>
</dbReference>
<sequence length="290" mass="31976">MPEQRLIEAVGPGMPNRANDVRLVQRLLDRNAALTGSHVNPTGTWDSATAAAVVNFQRRVLRSSFPTGIVKPEDETFWRLSETSPRRMLAGALGGIVLAPFVGEDRPSEDDYQQAAKRLNCEVRAIKAVTAIESPKGPYDKMGRPTILFERHYFSRLTLRRYDGRYPAISNPVAGGYSFPEPDQYVRLQHAYALNADAALKSASWGAFQIMGANFAAAGYGTVGQFVRAMCQSVGQQLDAFVSFIHSNPTLLHAIQQKNWAAFANSYNGPSYRKNLYDTKLAAAYSHATD</sequence>
<evidence type="ECO:0000313" key="4">
    <source>
        <dbReference type="Proteomes" id="UP001634747"/>
    </source>
</evidence>
<dbReference type="Gene3D" id="1.10.101.10">
    <property type="entry name" value="PGBD-like superfamily/PGBD"/>
    <property type="match status" value="1"/>
</dbReference>
<evidence type="ECO:0000259" key="2">
    <source>
        <dbReference type="Pfam" id="PF11860"/>
    </source>
</evidence>
<evidence type="ECO:0000313" key="3">
    <source>
        <dbReference type="EMBL" id="MFN2976757.1"/>
    </source>
</evidence>
<gene>
    <name evidence="3" type="ORF">ACK2TP_13365</name>
</gene>
<dbReference type="SUPFAM" id="SSF47090">
    <property type="entry name" value="PGBD-like"/>
    <property type="match status" value="1"/>
</dbReference>
<dbReference type="InterPro" id="IPR024408">
    <property type="entry name" value="Muramidase"/>
</dbReference>
<dbReference type="EMBL" id="JBJYXY010000001">
    <property type="protein sequence ID" value="MFN2976757.1"/>
    <property type="molecule type" value="Genomic_DNA"/>
</dbReference>
<dbReference type="RefSeq" id="WP_263415182.1">
    <property type="nucleotide sequence ID" value="NZ_BAABBH010000002.1"/>
</dbReference>
<dbReference type="InterPro" id="IPR036365">
    <property type="entry name" value="PGBD-like_sf"/>
</dbReference>
<proteinExistence type="predicted"/>
<accession>A0ABW9KMH0</accession>
<name>A0ABW9KMH0_9BACT</name>
<reference evidence="3 4" key="1">
    <citation type="submission" date="2024-12" db="EMBL/GenBank/DDBJ databases">
        <authorList>
            <person name="Lee Y."/>
        </authorList>
    </citation>
    <scope>NUCLEOTIDE SEQUENCE [LARGE SCALE GENOMIC DNA]</scope>
    <source>
        <strain evidence="3 4">03SUJ4</strain>
    </source>
</reference>
<keyword evidence="4" id="KW-1185">Reference proteome</keyword>